<feature type="compositionally biased region" description="Low complexity" evidence="2">
    <location>
        <begin position="226"/>
        <end position="241"/>
    </location>
</feature>
<keyword evidence="1" id="KW-0175">Coiled coil</keyword>
<proteinExistence type="predicted"/>
<dbReference type="AlphaFoldDB" id="A0A8K0NMR4"/>
<name>A0A8K0NMR4_9TREE</name>
<dbReference type="GO" id="GO:0016460">
    <property type="term" value="C:myosin II complex"/>
    <property type="evidence" value="ECO:0007669"/>
    <property type="project" value="TreeGrafter"/>
</dbReference>
<dbReference type="Gene3D" id="1.10.287.1490">
    <property type="match status" value="1"/>
</dbReference>
<dbReference type="GO" id="GO:0032982">
    <property type="term" value="C:myosin filament"/>
    <property type="evidence" value="ECO:0007669"/>
    <property type="project" value="TreeGrafter"/>
</dbReference>
<feature type="coiled-coil region" evidence="1">
    <location>
        <begin position="486"/>
        <end position="604"/>
    </location>
</feature>
<dbReference type="Proteomes" id="UP000812966">
    <property type="component" value="Unassembled WGS sequence"/>
</dbReference>
<dbReference type="EMBL" id="JABELV010000250">
    <property type="protein sequence ID" value="KAG7527650.1"/>
    <property type="molecule type" value="Genomic_DNA"/>
</dbReference>
<evidence type="ECO:0000313" key="3">
    <source>
        <dbReference type="EMBL" id="KAG7527650.1"/>
    </source>
</evidence>
<feature type="coiled-coil region" evidence="1">
    <location>
        <begin position="247"/>
        <end position="320"/>
    </location>
</feature>
<accession>A0A8K0NMR4</accession>
<dbReference type="GO" id="GO:0000146">
    <property type="term" value="F:microfilament motor activity"/>
    <property type="evidence" value="ECO:0007669"/>
    <property type="project" value="TreeGrafter"/>
</dbReference>
<dbReference type="GO" id="GO:0005737">
    <property type="term" value="C:cytoplasm"/>
    <property type="evidence" value="ECO:0007669"/>
    <property type="project" value="TreeGrafter"/>
</dbReference>
<feature type="compositionally biased region" description="Polar residues" evidence="2">
    <location>
        <begin position="215"/>
        <end position="225"/>
    </location>
</feature>
<keyword evidence="4" id="KW-1185">Reference proteome</keyword>
<dbReference type="GO" id="GO:0051015">
    <property type="term" value="F:actin filament binding"/>
    <property type="evidence" value="ECO:0007669"/>
    <property type="project" value="TreeGrafter"/>
</dbReference>
<dbReference type="PANTHER" id="PTHR45615:SF40">
    <property type="entry name" value="MYOSIN HEAVY CHAIN, NON-MUSCLE"/>
    <property type="match status" value="1"/>
</dbReference>
<evidence type="ECO:0000313" key="4">
    <source>
        <dbReference type="Proteomes" id="UP000812966"/>
    </source>
</evidence>
<dbReference type="SUPFAM" id="SSF57997">
    <property type="entry name" value="Tropomyosin"/>
    <property type="match status" value="1"/>
</dbReference>
<dbReference type="PANTHER" id="PTHR45615">
    <property type="entry name" value="MYOSIN HEAVY CHAIN, NON-MUSCLE"/>
    <property type="match status" value="1"/>
</dbReference>
<evidence type="ECO:0000256" key="1">
    <source>
        <dbReference type="SAM" id="Coils"/>
    </source>
</evidence>
<feature type="region of interest" description="Disordered" evidence="2">
    <location>
        <begin position="207"/>
        <end position="247"/>
    </location>
</feature>
<feature type="region of interest" description="Disordered" evidence="2">
    <location>
        <begin position="443"/>
        <end position="463"/>
    </location>
</feature>
<organism evidence="3 4">
    <name type="scientific">Filobasidium floriforme</name>
    <dbReference type="NCBI Taxonomy" id="5210"/>
    <lineage>
        <taxon>Eukaryota</taxon>
        <taxon>Fungi</taxon>
        <taxon>Dikarya</taxon>
        <taxon>Basidiomycota</taxon>
        <taxon>Agaricomycotina</taxon>
        <taxon>Tremellomycetes</taxon>
        <taxon>Filobasidiales</taxon>
        <taxon>Filobasidiaceae</taxon>
        <taxon>Filobasidium</taxon>
    </lineage>
</organism>
<sequence length="796" mass="88171">MPSLAPTRPIWIATEPGQLRYRQDFADWVARAATHLAVDVARVQAVVDDPQQDQTLFDKLVDYGLRKKRPPFRPGSMAPEMERLSGNDVPDCTECGQRHPEGERVLRHNADWMPPPIEIAVRKRWHSEDDSLDKQIQIKDVQKELLTLGNVVAVPGVLIQADEARTRKKYYQSHFYVQNKTCEDPFLGYHELYRASMGGFESSNYWMSPSPSSSLQARTPQSCSISRPSDTPSRSGSSGSRQYMPGLHGLQDEISDLKKELQTVRDGKQAAEEKQKIAEKLLENERSAKKAAEVAHAARVKEIENERDSARRSFRQLDEKQRQWQASLQMVRDGVISVNELKAKVAELEQIGLADDEGITSLEQEKTQLETALDLANEKKTELKTALDSANKKLLEAAEREAALEAARSNAVVQLNAAVEAANEAKKVANKAEEAKEAATKALKAASDDATTSLRRKDQSMGALKKRIKTLSGKVAGSQTGRIRDLKNSQTKVVSLQNKLETSQNKVDSLENELKTSQTKVTSLENELETSQNALRNHEEAAKSKSKELQSLQAAAKSSTEEMKALRAKLETAKSENEAANIRIEDAKRNIRRIREERTTAQTELQLVKRSMDELSRVVLATEHEDASSGPALGIASKSGRMAGPNGQLDVFSTKSAPLLLVSDFYVAYRAYKNSSGNNLEIKIKVLRVMGQALRADKVGNFVPHHRPGEQLTGGAELSKRLVLAAQSTCHCGKNVEHLPTRANRLKMAIITMTGLVERGLDNLPALDDPEQAKKAVEAAGLVVKLARELQSIKRI</sequence>
<protein>
    <submittedName>
        <fullName evidence="3">Uncharacterized protein</fullName>
    </submittedName>
</protein>
<evidence type="ECO:0000256" key="2">
    <source>
        <dbReference type="SAM" id="MobiDB-lite"/>
    </source>
</evidence>
<reference evidence="3" key="1">
    <citation type="submission" date="2020-04" db="EMBL/GenBank/DDBJ databases">
        <title>Analysis of mating type loci in Filobasidium floriforme.</title>
        <authorList>
            <person name="Nowrousian M."/>
        </authorList>
    </citation>
    <scope>NUCLEOTIDE SEQUENCE</scope>
    <source>
        <strain evidence="3">CBS 6242</strain>
    </source>
</reference>
<gene>
    <name evidence="3" type="ORF">FFLO_06730</name>
</gene>
<comment type="caution">
    <text evidence="3">The sequence shown here is derived from an EMBL/GenBank/DDBJ whole genome shotgun (WGS) entry which is preliminary data.</text>
</comment>